<name>A0A1Z5RMW0_SORBI</name>
<gene>
    <name evidence="2" type="ORF">SORBI_3004G168366</name>
</gene>
<keyword evidence="1" id="KW-0812">Transmembrane</keyword>
<dbReference type="InParanoid" id="A0A1Z5RMW0"/>
<proteinExistence type="predicted"/>
<sequence length="61" mass="7121">MLGRISNGPHTRFRSWAASRFLFVFLLLFLFITWHFGLTSIRTHVSPAKFPQKKNARLESS</sequence>
<dbReference type="AlphaFoldDB" id="A0A1Z5RMW0"/>
<feature type="transmembrane region" description="Helical" evidence="1">
    <location>
        <begin position="21"/>
        <end position="41"/>
    </location>
</feature>
<keyword evidence="1" id="KW-1133">Transmembrane helix</keyword>
<keyword evidence="3" id="KW-1185">Reference proteome</keyword>
<reference evidence="2 3" key="1">
    <citation type="journal article" date="2009" name="Nature">
        <title>The Sorghum bicolor genome and the diversification of grasses.</title>
        <authorList>
            <person name="Paterson A.H."/>
            <person name="Bowers J.E."/>
            <person name="Bruggmann R."/>
            <person name="Dubchak I."/>
            <person name="Grimwood J."/>
            <person name="Gundlach H."/>
            <person name="Haberer G."/>
            <person name="Hellsten U."/>
            <person name="Mitros T."/>
            <person name="Poliakov A."/>
            <person name="Schmutz J."/>
            <person name="Spannagl M."/>
            <person name="Tang H."/>
            <person name="Wang X."/>
            <person name="Wicker T."/>
            <person name="Bharti A.K."/>
            <person name="Chapman J."/>
            <person name="Feltus F.A."/>
            <person name="Gowik U."/>
            <person name="Grigoriev I.V."/>
            <person name="Lyons E."/>
            <person name="Maher C.A."/>
            <person name="Martis M."/>
            <person name="Narechania A."/>
            <person name="Otillar R.P."/>
            <person name="Penning B.W."/>
            <person name="Salamov A.A."/>
            <person name="Wang Y."/>
            <person name="Zhang L."/>
            <person name="Carpita N.C."/>
            <person name="Freeling M."/>
            <person name="Gingle A.R."/>
            <person name="Hash C.T."/>
            <person name="Keller B."/>
            <person name="Klein P."/>
            <person name="Kresovich S."/>
            <person name="McCann M.C."/>
            <person name="Ming R."/>
            <person name="Peterson D.G."/>
            <person name="Mehboob-ur-Rahman"/>
            <person name="Ware D."/>
            <person name="Westhoff P."/>
            <person name="Mayer K.F."/>
            <person name="Messing J."/>
            <person name="Rokhsar D.S."/>
        </authorList>
    </citation>
    <scope>NUCLEOTIDE SEQUENCE [LARGE SCALE GENOMIC DNA]</scope>
    <source>
        <strain evidence="3">cv. BTx623</strain>
    </source>
</reference>
<dbReference type="Proteomes" id="UP000000768">
    <property type="component" value="Chromosome 4"/>
</dbReference>
<evidence type="ECO:0000256" key="1">
    <source>
        <dbReference type="SAM" id="Phobius"/>
    </source>
</evidence>
<dbReference type="Gramene" id="OQU85084">
    <property type="protein sequence ID" value="OQU85084"/>
    <property type="gene ID" value="SORBI_3004G168366"/>
</dbReference>
<dbReference type="EMBL" id="CM000763">
    <property type="protein sequence ID" value="OQU85084.1"/>
    <property type="molecule type" value="Genomic_DNA"/>
</dbReference>
<protein>
    <submittedName>
        <fullName evidence="2">Uncharacterized protein</fullName>
    </submittedName>
</protein>
<keyword evidence="1" id="KW-0472">Membrane</keyword>
<organism evidence="2 3">
    <name type="scientific">Sorghum bicolor</name>
    <name type="common">Sorghum</name>
    <name type="synonym">Sorghum vulgare</name>
    <dbReference type="NCBI Taxonomy" id="4558"/>
    <lineage>
        <taxon>Eukaryota</taxon>
        <taxon>Viridiplantae</taxon>
        <taxon>Streptophyta</taxon>
        <taxon>Embryophyta</taxon>
        <taxon>Tracheophyta</taxon>
        <taxon>Spermatophyta</taxon>
        <taxon>Magnoliopsida</taxon>
        <taxon>Liliopsida</taxon>
        <taxon>Poales</taxon>
        <taxon>Poaceae</taxon>
        <taxon>PACMAD clade</taxon>
        <taxon>Panicoideae</taxon>
        <taxon>Andropogonodae</taxon>
        <taxon>Andropogoneae</taxon>
        <taxon>Sorghinae</taxon>
        <taxon>Sorghum</taxon>
    </lineage>
</organism>
<evidence type="ECO:0000313" key="3">
    <source>
        <dbReference type="Proteomes" id="UP000000768"/>
    </source>
</evidence>
<accession>A0A1Z5RMW0</accession>
<evidence type="ECO:0000313" key="2">
    <source>
        <dbReference type="EMBL" id="OQU85084.1"/>
    </source>
</evidence>
<reference evidence="3" key="2">
    <citation type="journal article" date="2018" name="Plant J.">
        <title>The Sorghum bicolor reference genome: improved assembly, gene annotations, a transcriptome atlas, and signatures of genome organization.</title>
        <authorList>
            <person name="McCormick R.F."/>
            <person name="Truong S.K."/>
            <person name="Sreedasyam A."/>
            <person name="Jenkins J."/>
            <person name="Shu S."/>
            <person name="Sims D."/>
            <person name="Kennedy M."/>
            <person name="Amirebrahimi M."/>
            <person name="Weers B.D."/>
            <person name="McKinley B."/>
            <person name="Mattison A."/>
            <person name="Morishige D.T."/>
            <person name="Grimwood J."/>
            <person name="Schmutz J."/>
            <person name="Mullet J.E."/>
        </authorList>
    </citation>
    <scope>NUCLEOTIDE SEQUENCE [LARGE SCALE GENOMIC DNA]</scope>
    <source>
        <strain evidence="3">cv. BTx623</strain>
    </source>
</reference>